<proteinExistence type="inferred from homology"/>
<organism evidence="3 4">
    <name type="scientific">Tumebacillus lipolyticus</name>
    <dbReference type="NCBI Taxonomy" id="1280370"/>
    <lineage>
        <taxon>Bacteria</taxon>
        <taxon>Bacillati</taxon>
        <taxon>Bacillota</taxon>
        <taxon>Bacilli</taxon>
        <taxon>Bacillales</taxon>
        <taxon>Alicyclobacillaceae</taxon>
        <taxon>Tumebacillus</taxon>
    </lineage>
</organism>
<feature type="domain" description="Thioesterase" evidence="2">
    <location>
        <begin position="23"/>
        <end position="243"/>
    </location>
</feature>
<accession>A0ABW4ZYS8</accession>
<name>A0ABW4ZYS8_9BACL</name>
<keyword evidence="4" id="KW-1185">Reference proteome</keyword>
<dbReference type="EMBL" id="JBHUIO010000009">
    <property type="protein sequence ID" value="MFD2171158.1"/>
    <property type="molecule type" value="Genomic_DNA"/>
</dbReference>
<dbReference type="PANTHER" id="PTHR11487">
    <property type="entry name" value="THIOESTERASE"/>
    <property type="match status" value="1"/>
</dbReference>
<dbReference type="SUPFAM" id="SSF53474">
    <property type="entry name" value="alpha/beta-Hydrolases"/>
    <property type="match status" value="1"/>
</dbReference>
<evidence type="ECO:0000313" key="4">
    <source>
        <dbReference type="Proteomes" id="UP001597343"/>
    </source>
</evidence>
<dbReference type="PANTHER" id="PTHR11487:SF0">
    <property type="entry name" value="S-ACYL FATTY ACID SYNTHASE THIOESTERASE, MEDIUM CHAIN"/>
    <property type="match status" value="1"/>
</dbReference>
<evidence type="ECO:0000313" key="3">
    <source>
        <dbReference type="EMBL" id="MFD2171158.1"/>
    </source>
</evidence>
<dbReference type="Pfam" id="PF00975">
    <property type="entry name" value="Thioesterase"/>
    <property type="match status" value="1"/>
</dbReference>
<gene>
    <name evidence="3" type="ORF">ACFSOY_14415</name>
</gene>
<dbReference type="Gene3D" id="3.40.50.1820">
    <property type="entry name" value="alpha/beta hydrolase"/>
    <property type="match status" value="1"/>
</dbReference>
<sequence>MTSTLQSSKWLHCPVSKPQAKQRLFCFHYSGGGGSAFNRFGKDLPDSIEVVAIQLPGREGRLFEPPFRSLTPLLEAVTAEMLPHLTDKPFLFFGHSMGAIVSFELSRHLKSKHNLEPKHLFVSGFPGAHTYTVDNPYHQQSDPDLLNSLKEMGGTSNEILENEELMRLVLPTIRADFEVCETYQYAEGVKLDCPITAFGGWQDEMLSEQGMNAWQELTDGACEVLMFEGGHFFLFDEAAHQTIMKKIVACSA</sequence>
<dbReference type="Proteomes" id="UP001597343">
    <property type="component" value="Unassembled WGS sequence"/>
</dbReference>
<reference evidence="4" key="1">
    <citation type="journal article" date="2019" name="Int. J. Syst. Evol. Microbiol.">
        <title>The Global Catalogue of Microorganisms (GCM) 10K type strain sequencing project: providing services to taxonomists for standard genome sequencing and annotation.</title>
        <authorList>
            <consortium name="The Broad Institute Genomics Platform"/>
            <consortium name="The Broad Institute Genome Sequencing Center for Infectious Disease"/>
            <person name="Wu L."/>
            <person name="Ma J."/>
        </authorList>
    </citation>
    <scope>NUCLEOTIDE SEQUENCE [LARGE SCALE GENOMIC DNA]</scope>
    <source>
        <strain evidence="4">CGMCC 1.13574</strain>
    </source>
</reference>
<comment type="similarity">
    <text evidence="1">Belongs to the thioesterase family.</text>
</comment>
<comment type="caution">
    <text evidence="3">The sequence shown here is derived from an EMBL/GenBank/DDBJ whole genome shotgun (WGS) entry which is preliminary data.</text>
</comment>
<evidence type="ECO:0000259" key="2">
    <source>
        <dbReference type="Pfam" id="PF00975"/>
    </source>
</evidence>
<dbReference type="InterPro" id="IPR001031">
    <property type="entry name" value="Thioesterase"/>
</dbReference>
<dbReference type="InterPro" id="IPR029058">
    <property type="entry name" value="AB_hydrolase_fold"/>
</dbReference>
<dbReference type="RefSeq" id="WP_386047738.1">
    <property type="nucleotide sequence ID" value="NZ_JBHUIO010000009.1"/>
</dbReference>
<protein>
    <submittedName>
        <fullName evidence="3">Thioesterase II family protein</fullName>
    </submittedName>
</protein>
<dbReference type="InterPro" id="IPR012223">
    <property type="entry name" value="TEII"/>
</dbReference>
<evidence type="ECO:0000256" key="1">
    <source>
        <dbReference type="ARBA" id="ARBA00007169"/>
    </source>
</evidence>